<reference evidence="2" key="2">
    <citation type="journal article" date="2015" name="Fish Shellfish Immunol.">
        <title>Early steps in the European eel (Anguilla anguilla)-Vibrio vulnificus interaction in the gills: Role of the RtxA13 toxin.</title>
        <authorList>
            <person name="Callol A."/>
            <person name="Pajuelo D."/>
            <person name="Ebbesson L."/>
            <person name="Teles M."/>
            <person name="MacKenzie S."/>
            <person name="Amaro C."/>
        </authorList>
    </citation>
    <scope>NUCLEOTIDE SEQUENCE</scope>
</reference>
<dbReference type="EMBL" id="GBXM01092002">
    <property type="protein sequence ID" value="JAH16575.1"/>
    <property type="molecule type" value="Transcribed_RNA"/>
</dbReference>
<keyword evidence="1" id="KW-1133">Transmembrane helix</keyword>
<evidence type="ECO:0000313" key="2">
    <source>
        <dbReference type="EMBL" id="JAH16575.1"/>
    </source>
</evidence>
<dbReference type="AlphaFoldDB" id="A0A0E9QJP2"/>
<name>A0A0E9QJP2_ANGAN</name>
<keyword evidence="1" id="KW-0472">Membrane</keyword>
<protein>
    <submittedName>
        <fullName evidence="2">Uncharacterized protein</fullName>
    </submittedName>
</protein>
<proteinExistence type="predicted"/>
<evidence type="ECO:0000256" key="1">
    <source>
        <dbReference type="SAM" id="Phobius"/>
    </source>
</evidence>
<reference evidence="2" key="1">
    <citation type="submission" date="2014-11" db="EMBL/GenBank/DDBJ databases">
        <authorList>
            <person name="Amaro Gonzalez C."/>
        </authorList>
    </citation>
    <scope>NUCLEOTIDE SEQUENCE</scope>
</reference>
<sequence>MLLYFNLFFSPPWCICCGGFFKFLFQFQFLFFYIYI</sequence>
<keyword evidence="1" id="KW-0812">Transmembrane</keyword>
<accession>A0A0E9QJP2</accession>
<organism evidence="2">
    <name type="scientific">Anguilla anguilla</name>
    <name type="common">European freshwater eel</name>
    <name type="synonym">Muraena anguilla</name>
    <dbReference type="NCBI Taxonomy" id="7936"/>
    <lineage>
        <taxon>Eukaryota</taxon>
        <taxon>Metazoa</taxon>
        <taxon>Chordata</taxon>
        <taxon>Craniata</taxon>
        <taxon>Vertebrata</taxon>
        <taxon>Euteleostomi</taxon>
        <taxon>Actinopterygii</taxon>
        <taxon>Neopterygii</taxon>
        <taxon>Teleostei</taxon>
        <taxon>Anguilliformes</taxon>
        <taxon>Anguillidae</taxon>
        <taxon>Anguilla</taxon>
    </lineage>
</organism>
<feature type="transmembrane region" description="Helical" evidence="1">
    <location>
        <begin position="12"/>
        <end position="35"/>
    </location>
</feature>